<organism evidence="4 5">
    <name type="scientific">Rotaria socialis</name>
    <dbReference type="NCBI Taxonomy" id="392032"/>
    <lineage>
        <taxon>Eukaryota</taxon>
        <taxon>Metazoa</taxon>
        <taxon>Spiralia</taxon>
        <taxon>Gnathifera</taxon>
        <taxon>Rotifera</taxon>
        <taxon>Eurotatoria</taxon>
        <taxon>Bdelloidea</taxon>
        <taxon>Philodinida</taxon>
        <taxon>Philodinidae</taxon>
        <taxon>Rotaria</taxon>
    </lineage>
</organism>
<feature type="transmembrane region" description="Helical" evidence="2">
    <location>
        <begin position="517"/>
        <end position="544"/>
    </location>
</feature>
<proteinExistence type="predicted"/>
<dbReference type="EMBL" id="CAJNYT010003237">
    <property type="protein sequence ID" value="CAF3541902.1"/>
    <property type="molecule type" value="Genomic_DNA"/>
</dbReference>
<reference evidence="4" key="1">
    <citation type="submission" date="2021-02" db="EMBL/GenBank/DDBJ databases">
        <authorList>
            <person name="Nowell W R."/>
        </authorList>
    </citation>
    <scope>NUCLEOTIDE SEQUENCE</scope>
</reference>
<feature type="region of interest" description="Disordered" evidence="1">
    <location>
        <begin position="942"/>
        <end position="968"/>
    </location>
</feature>
<dbReference type="PANTHER" id="PTHR33053">
    <property type="entry name" value="PROTEIN, PUTATIVE-RELATED"/>
    <property type="match status" value="1"/>
</dbReference>
<evidence type="ECO:0008006" key="6">
    <source>
        <dbReference type="Google" id="ProtNLM"/>
    </source>
</evidence>
<evidence type="ECO:0000313" key="3">
    <source>
        <dbReference type="EMBL" id="CAF3326166.1"/>
    </source>
</evidence>
<sequence>MNMYCSKNTAQRARECMRENRSKKRTHEISELMQNEDLSVNDSNIMDHDATDSIYNNSTASAAHAIASPLDESLIEIESSFSDVNDEEVEVENDTDDDDDDDDIDEFIFSCDMNNQTKLFSSSPLSIRESCLVIIKLARRLNLNKNDIKNLLDGIRHLFPTDVKLPRTVKGLMKVIGFDCSKQVDYYCCQCLSHLNTPEQLTCTDGCLFNDKRRPFMNVIELATNNVKDEIFSTAKRYINLINEYYIRSKDILPCDALNGSIYERLGNTNQRQLTIMLHTDGAPVTKIGGKSLWPVQATILEIPPPVRDHISAVMVFAAWLGGSHPSRELLWNSIVEQIHNLYNDGIIIKLHDNTKIKFNIRIQLITFDLPALALNCNIVQFNGYDACPFCKIHGYAIGTQIFYAYSQTPSSHKTDHDYIQLSMLNRPRFSSSGIKGPTPLTKIMLFPSQIAVDYMHLVCSGHFKTLITYWNHLLLPHVLDQASNFLQSITLPHSFGYQFMPLTQYTNWKTKMFRDFLLYASPIFVITFLPDTLALHFLHYFIYIRVLHFYQHKDELHDIDRFFDFYYEHLAEHYGPKSELCTVHIHTHLLSQVNRHGSLSMTSCFPRESYIGHAIKWCQGKKFILEQFITWYKIDRTLYPDNTLNIAYLTQHEHFDENYLDKAIVRSLNDTFLKCCEKKHIKFDGSMPVKRYARYFRGLKKFHSISYVRGGYPISYWVSIKSDSCPQNHGICFGEVIYYFQTDNEYYAFIKHYKCLDKSLANGLLSTPVPQNLLDRLNMYYHFFHDKKFSYKIVSTCWITNVVIRMPWIEPNVSVYTEIRMDTLTQRPARTTAGKTSKYADFSVVSFPQLKKHSIVKASLINFDPLSPFGVQAGNIKAYGERKKLLVIKTGSHQEMEEISSRFSKESGSEEIFIPEHECEYHPQDLREQTMDDDLNFDDDLYTPTTNRRKKPITTNEQKLTTKTTTGFDKDDDDFNRIFCSTPRLKVTNVGKRKKTEDVDSSSLSASSDSDQENRWSKNKENLIRKNIDLENLKNKKTHKKKQRSDMMIVQQSSDDYKSIVAEVDLLKKRVLKLEKVYGVIRKNTSFDQTKRPSTSSSQPDVAQDTISKVKEIFGVDPTTLRAPINRPTKVIRELYKNSGFELFKWKDFIEPNELLLKEFIQQKCLITAEDMPHTWHTITNSLAQMPYDAVKYKTKTTTNIEPTTPVILLSMNDEKQEN</sequence>
<dbReference type="EMBL" id="CAJNYD010001262">
    <property type="protein sequence ID" value="CAF3326166.1"/>
    <property type="molecule type" value="Genomic_DNA"/>
</dbReference>
<evidence type="ECO:0000313" key="5">
    <source>
        <dbReference type="Proteomes" id="UP000663872"/>
    </source>
</evidence>
<gene>
    <name evidence="4" type="ORF">GRG538_LOCUS19803</name>
    <name evidence="3" type="ORF">LUA448_LOCUS10481</name>
</gene>
<keyword evidence="2" id="KW-0812">Transmembrane</keyword>
<evidence type="ECO:0000313" key="4">
    <source>
        <dbReference type="EMBL" id="CAF3541902.1"/>
    </source>
</evidence>
<dbReference type="AlphaFoldDB" id="A0A818JFK0"/>
<dbReference type="Proteomes" id="UP000663833">
    <property type="component" value="Unassembled WGS sequence"/>
</dbReference>
<feature type="region of interest" description="Disordered" evidence="1">
    <location>
        <begin position="991"/>
        <end position="1021"/>
    </location>
</feature>
<evidence type="ECO:0000256" key="1">
    <source>
        <dbReference type="SAM" id="MobiDB-lite"/>
    </source>
</evidence>
<keyword evidence="2" id="KW-0472">Membrane</keyword>
<dbReference type="Proteomes" id="UP000663872">
    <property type="component" value="Unassembled WGS sequence"/>
</dbReference>
<keyword evidence="2" id="KW-1133">Transmembrane helix</keyword>
<dbReference type="PANTHER" id="PTHR33053:SF9">
    <property type="entry name" value="AGAP000105-PA"/>
    <property type="match status" value="1"/>
</dbReference>
<name>A0A818JFK0_9BILA</name>
<comment type="caution">
    <text evidence="4">The sequence shown here is derived from an EMBL/GenBank/DDBJ whole genome shotgun (WGS) entry which is preliminary data.</text>
</comment>
<evidence type="ECO:0000256" key="2">
    <source>
        <dbReference type="SAM" id="Phobius"/>
    </source>
</evidence>
<accession>A0A818JFK0</accession>
<protein>
    <recommendedName>
        <fullName evidence="6">Transposase domain-containing protein</fullName>
    </recommendedName>
</protein>